<dbReference type="GeneID" id="89522165"/>
<evidence type="ECO:0000313" key="3">
    <source>
        <dbReference type="EMBL" id="QCI58901.1"/>
    </source>
</evidence>
<feature type="compositionally biased region" description="Basic and acidic residues" evidence="1">
    <location>
        <begin position="69"/>
        <end position="84"/>
    </location>
</feature>
<sequence length="137" mass="14536">MKRQFTLLLASVLVVFALTACGGNDKDTNQDNNGQNTVGEDIQNAGEDIMDAGEDILDPDNNNSNKDNGTGDHKNDQNTTDRGDSALTGGDTTVEDAVTKQNSRPGVSYGQMLRNARVHDSDGLLTDHENAASGRTA</sequence>
<feature type="chain" id="PRO_5020784756" evidence="2">
    <location>
        <begin position="23"/>
        <end position="137"/>
    </location>
</feature>
<keyword evidence="2" id="KW-0732">Signal</keyword>
<reference evidence="4" key="1">
    <citation type="submission" date="2018-12" db="EMBL/GenBank/DDBJ databases">
        <title>Dusodibacter welbiota gen. nov., sp. nov., isolated from human faeces and emended description of the Oscillibacter genus.</title>
        <authorList>
            <person name="Le Roy T."/>
            <person name="Van der Smissen P."/>
            <person name="Delzenne N."/>
            <person name="Muccioli G."/>
            <person name="Collet J.F."/>
            <person name="Cani P.D."/>
        </authorList>
    </citation>
    <scope>NUCLEOTIDE SEQUENCE [LARGE SCALE GENOMIC DNA]</scope>
    <source>
        <strain evidence="4">J115</strain>
    </source>
</reference>
<evidence type="ECO:0000256" key="2">
    <source>
        <dbReference type="SAM" id="SignalP"/>
    </source>
</evidence>
<dbReference type="RefSeq" id="WP_021748139.1">
    <property type="nucleotide sequence ID" value="NZ_CP034413.3"/>
</dbReference>
<dbReference type="EMBL" id="CP034413">
    <property type="protein sequence ID" value="QCI58901.1"/>
    <property type="molecule type" value="Genomic_DNA"/>
</dbReference>
<feature type="region of interest" description="Disordered" evidence="1">
    <location>
        <begin position="22"/>
        <end position="137"/>
    </location>
</feature>
<feature type="compositionally biased region" description="Basic and acidic residues" evidence="1">
    <location>
        <begin position="117"/>
        <end position="130"/>
    </location>
</feature>
<keyword evidence="4" id="KW-1185">Reference proteome</keyword>
<feature type="signal peptide" evidence="2">
    <location>
        <begin position="1"/>
        <end position="22"/>
    </location>
</feature>
<dbReference type="PROSITE" id="PS51257">
    <property type="entry name" value="PROKAR_LIPOPROTEIN"/>
    <property type="match status" value="1"/>
</dbReference>
<evidence type="ECO:0000256" key="1">
    <source>
        <dbReference type="SAM" id="MobiDB-lite"/>
    </source>
</evidence>
<feature type="compositionally biased region" description="Acidic residues" evidence="1">
    <location>
        <begin position="48"/>
        <end position="58"/>
    </location>
</feature>
<protein>
    <submittedName>
        <fullName evidence="3">Uncharacterized protein</fullName>
    </submittedName>
</protein>
<accession>A0A4D7AMU4</accession>
<gene>
    <name evidence="3" type="ORF">EIO64_06385</name>
</gene>
<proteinExistence type="predicted"/>
<name>A0A4D7AMU4_9FIRM</name>
<dbReference type="AlphaFoldDB" id="A0A4D7AMU4"/>
<evidence type="ECO:0000313" key="4">
    <source>
        <dbReference type="Proteomes" id="UP000298642"/>
    </source>
</evidence>
<dbReference type="Proteomes" id="UP000298642">
    <property type="component" value="Chromosome"/>
</dbReference>
<dbReference type="KEGG" id="obj:EIO64_06385"/>
<organism evidence="3 4">
    <name type="scientific">Dysosmobacter welbionis</name>
    <dbReference type="NCBI Taxonomy" id="2093857"/>
    <lineage>
        <taxon>Bacteria</taxon>
        <taxon>Bacillati</taxon>
        <taxon>Bacillota</taxon>
        <taxon>Clostridia</taxon>
        <taxon>Eubacteriales</taxon>
        <taxon>Oscillospiraceae</taxon>
        <taxon>Dysosmobacter</taxon>
    </lineage>
</organism>